<protein>
    <submittedName>
        <fullName evidence="13">Glycoside hydrolase family 5</fullName>
    </submittedName>
</protein>
<dbReference type="AlphaFoldDB" id="A0A0F7CQG7"/>
<sequence>MKSRSSWWYAVLTALAMLILGLAGPVSAATERASPAAPGAGTGTRESAADAVAAMQPGWNLGNTLDATGPDETSWGNPRVTREQLRAIRAQGFNSVRIPVTWSQHQGPAPAYAIDPDHLARVTEVVDWALEEDLYVLLNVHHDSWQWVMQMPAQREAVLARFTATWDQIAAAVRDAPARLLLESINEPFFEGSSGDAQNAELLHELNSVFVDRVRDTGGTNATRPLVLTTLHASPEQERVDELAETIEAIDDPQLVATVHFYGYWPFSVNVAGGTRFDAVARQDLTDAFDRVHDAFTARGVPVIVGEYGLLGFDRSTDTIQQGEKLKFFEFLGGYARQKQLTTMWWDNGQHFDRAALTWRDPALYRQISSSWTVDSATGSTDQIFVPATGTPQAATVALSLAGTTVTAVRHGTDELVAGTDYTVEGDRLTLTADTLARLTADRPHGVSAVLTVAFARGVPWDLHIIRYEPPVLSDTTGTTSGTDIPTDFRGDRLATMEAVYADGGNAGPHDWTSYKEFGAAFAPGYGGGVITLTPEFFGEVRDGSTVLLTFHFWSGATVTYTLDRDGGTVTGTVG</sequence>
<dbReference type="InterPro" id="IPR040946">
    <property type="entry name" value="CBM46"/>
</dbReference>
<dbReference type="SUPFAM" id="SSF51445">
    <property type="entry name" value="(Trans)glycosidases"/>
    <property type="match status" value="1"/>
</dbReference>
<dbReference type="InterPro" id="IPR005102">
    <property type="entry name" value="Carbo-bd_X2"/>
</dbReference>
<gene>
    <name evidence="13" type="ORF">SXIM_49970</name>
</gene>
<dbReference type="Proteomes" id="UP000034034">
    <property type="component" value="Chromosome"/>
</dbReference>
<evidence type="ECO:0000256" key="1">
    <source>
        <dbReference type="ARBA" id="ARBA00005641"/>
    </source>
</evidence>
<dbReference type="PIRSF" id="PIRSF001043">
    <property type="entry name" value="Endoglucanase_B"/>
    <property type="match status" value="1"/>
</dbReference>
<keyword evidence="4" id="KW-0136">Cellulose degradation</keyword>
<dbReference type="GO" id="GO:0030245">
    <property type="term" value="P:cellulose catabolic process"/>
    <property type="evidence" value="ECO:0007669"/>
    <property type="project" value="UniProtKB-KW"/>
</dbReference>
<evidence type="ECO:0000259" key="11">
    <source>
        <dbReference type="Pfam" id="PF03442"/>
    </source>
</evidence>
<feature type="domain" description="Endoglucanase B carbohydrate binding" evidence="12">
    <location>
        <begin position="470"/>
        <end position="573"/>
    </location>
</feature>
<feature type="signal peptide" evidence="9">
    <location>
        <begin position="1"/>
        <end position="28"/>
    </location>
</feature>
<keyword evidence="5" id="KW-0119">Carbohydrate metabolism</keyword>
<evidence type="ECO:0000256" key="5">
    <source>
        <dbReference type="ARBA" id="ARBA00023277"/>
    </source>
</evidence>
<evidence type="ECO:0000256" key="4">
    <source>
        <dbReference type="ARBA" id="ARBA00023001"/>
    </source>
</evidence>
<reference evidence="13" key="1">
    <citation type="submission" date="2019-08" db="EMBL/GenBank/DDBJ databases">
        <title>Complete genome sequence of a mangrove-derived Streptomyces xiamenensis.</title>
        <authorList>
            <person name="Xu J."/>
        </authorList>
    </citation>
    <scope>NUCLEOTIDE SEQUENCE</scope>
    <source>
        <strain evidence="13">318</strain>
    </source>
</reference>
<dbReference type="InterPro" id="IPR018087">
    <property type="entry name" value="Glyco_hydro_5_CS"/>
</dbReference>
<evidence type="ECO:0000256" key="9">
    <source>
        <dbReference type="SAM" id="SignalP"/>
    </source>
</evidence>
<dbReference type="InterPro" id="IPR050386">
    <property type="entry name" value="Glycosyl_hydrolase_5"/>
</dbReference>
<keyword evidence="7" id="KW-0624">Polysaccharide degradation</keyword>
<evidence type="ECO:0000313" key="13">
    <source>
        <dbReference type="EMBL" id="AKG46381.1"/>
    </source>
</evidence>
<dbReference type="KEGG" id="sxi:SXIM_49970"/>
<proteinExistence type="inferred from homology"/>
<dbReference type="PATRIC" id="fig|408015.6.peg.5063"/>
<feature type="domain" description="Carbohydrate binding X2" evidence="11">
    <location>
        <begin position="382"/>
        <end position="465"/>
    </location>
</feature>
<evidence type="ECO:0000256" key="2">
    <source>
        <dbReference type="ARBA" id="ARBA00022729"/>
    </source>
</evidence>
<keyword evidence="3 8" id="KW-0378">Hydrolase</keyword>
<dbReference type="PANTHER" id="PTHR31297">
    <property type="entry name" value="GLUCAN ENDO-1,6-BETA-GLUCOSIDASE B"/>
    <property type="match status" value="1"/>
</dbReference>
<evidence type="ECO:0000259" key="12">
    <source>
        <dbReference type="Pfam" id="PF18448"/>
    </source>
</evidence>
<keyword evidence="2 9" id="KW-0732">Signal</keyword>
<dbReference type="EMBL" id="CP009922">
    <property type="protein sequence ID" value="AKG46381.1"/>
    <property type="molecule type" value="Genomic_DNA"/>
</dbReference>
<keyword evidence="14" id="KW-1185">Reference proteome</keyword>
<dbReference type="PANTHER" id="PTHR31297:SF41">
    <property type="entry name" value="ENDOGLUCANASE, PUTATIVE (AFU_ORTHOLOGUE AFUA_5G01830)-RELATED"/>
    <property type="match status" value="1"/>
</dbReference>
<evidence type="ECO:0000313" key="14">
    <source>
        <dbReference type="Proteomes" id="UP000034034"/>
    </source>
</evidence>
<dbReference type="GO" id="GO:0009986">
    <property type="term" value="C:cell surface"/>
    <property type="evidence" value="ECO:0007669"/>
    <property type="project" value="TreeGrafter"/>
</dbReference>
<organism evidence="13 14">
    <name type="scientific">Streptomyces xiamenensis</name>
    <dbReference type="NCBI Taxonomy" id="408015"/>
    <lineage>
        <taxon>Bacteria</taxon>
        <taxon>Bacillati</taxon>
        <taxon>Actinomycetota</taxon>
        <taxon>Actinomycetes</taxon>
        <taxon>Kitasatosporales</taxon>
        <taxon>Streptomycetaceae</taxon>
        <taxon>Streptomyces</taxon>
    </lineage>
</organism>
<feature type="domain" description="Glycoside hydrolase family 5" evidence="10">
    <location>
        <begin position="72"/>
        <end position="351"/>
    </location>
</feature>
<accession>A0A0F7CQG7</accession>
<evidence type="ECO:0000256" key="8">
    <source>
        <dbReference type="RuleBase" id="RU361153"/>
    </source>
</evidence>
<comment type="similarity">
    <text evidence="1 8">Belongs to the glycosyl hydrolase 5 (cellulase A) family.</text>
</comment>
<dbReference type="Gene3D" id="3.20.20.80">
    <property type="entry name" value="Glycosidases"/>
    <property type="match status" value="1"/>
</dbReference>
<dbReference type="Pfam" id="PF03442">
    <property type="entry name" value="CBM_X2"/>
    <property type="match status" value="1"/>
</dbReference>
<dbReference type="InterPro" id="IPR016282">
    <property type="entry name" value="Glyco_hydro_5_endoGlcnase_B"/>
</dbReference>
<keyword evidence="6 8" id="KW-0326">Glycosidase</keyword>
<evidence type="ECO:0000256" key="7">
    <source>
        <dbReference type="ARBA" id="ARBA00023326"/>
    </source>
</evidence>
<dbReference type="Pfam" id="PF18448">
    <property type="entry name" value="CBM46"/>
    <property type="match status" value="1"/>
</dbReference>
<dbReference type="InterPro" id="IPR013783">
    <property type="entry name" value="Ig-like_fold"/>
</dbReference>
<name>A0A0F7CQG7_9ACTN</name>
<dbReference type="Gene3D" id="2.60.40.10">
    <property type="entry name" value="Immunoglobulins"/>
    <property type="match status" value="1"/>
</dbReference>
<dbReference type="PROSITE" id="PS00659">
    <property type="entry name" value="GLYCOSYL_HYDROL_F5"/>
    <property type="match status" value="1"/>
</dbReference>
<dbReference type="STRING" id="408015.SXIM_49970"/>
<dbReference type="InterPro" id="IPR017853">
    <property type="entry name" value="GH"/>
</dbReference>
<evidence type="ECO:0000259" key="10">
    <source>
        <dbReference type="Pfam" id="PF00150"/>
    </source>
</evidence>
<dbReference type="InterPro" id="IPR001547">
    <property type="entry name" value="Glyco_hydro_5"/>
</dbReference>
<evidence type="ECO:0000256" key="6">
    <source>
        <dbReference type="ARBA" id="ARBA00023295"/>
    </source>
</evidence>
<dbReference type="GO" id="GO:0008422">
    <property type="term" value="F:beta-glucosidase activity"/>
    <property type="evidence" value="ECO:0007669"/>
    <property type="project" value="TreeGrafter"/>
</dbReference>
<dbReference type="GO" id="GO:0005576">
    <property type="term" value="C:extracellular region"/>
    <property type="evidence" value="ECO:0007669"/>
    <property type="project" value="TreeGrafter"/>
</dbReference>
<dbReference type="SUPFAM" id="SSF81296">
    <property type="entry name" value="E set domains"/>
    <property type="match status" value="1"/>
</dbReference>
<feature type="chain" id="PRO_5002514357" evidence="9">
    <location>
        <begin position="29"/>
        <end position="575"/>
    </location>
</feature>
<dbReference type="HOGENOM" id="CLU_018668_0_1_11"/>
<dbReference type="InterPro" id="IPR014756">
    <property type="entry name" value="Ig_E-set"/>
</dbReference>
<dbReference type="RefSeq" id="WP_246156936.1">
    <property type="nucleotide sequence ID" value="NZ_CP009922.3"/>
</dbReference>
<dbReference type="Pfam" id="PF00150">
    <property type="entry name" value="Cellulase"/>
    <property type="match status" value="1"/>
</dbReference>
<evidence type="ECO:0000256" key="3">
    <source>
        <dbReference type="ARBA" id="ARBA00022801"/>
    </source>
</evidence>